<gene>
    <name evidence="8" type="ORF">HNR37_000179</name>
</gene>
<evidence type="ECO:0000256" key="4">
    <source>
        <dbReference type="ARBA" id="ARBA00022989"/>
    </source>
</evidence>
<sequence>MSLTQLILLSLRFLRRDWRQGGLGVLFGSLFIAVTATATVGFFTDRLAQAMEIEAQSLIGADLVITSPVPLDDNWKAEAEQRHLDRDVVIEFPSMVALGDVMELAALKMVSEGYPHRGELLLQNTLETEPYTSAHAPEPGTVWVERRLLERLDAKIGDMLEVGTAELQISALILQEPDRTAGGFFAMNPRVLMSTEDREKTGLIVPGSRVNYRYLHSGAPEEVHDFRQWAASELAASQRILDLDEDQPGVARALERAKEFLGLATVATVILAGIAVAMSARHYAQRHYQTSAILRCLGASQSQVGQIFLLQIFITGIAASIAGLIVGYLLHGGLLLILQSFLPEVIPAPTYASWLVGLGTGMLILAGFSFPPILQVRGISPLRVLRKELGPVPVSSWVTVSLAMLCVVILAVYHSQSAVVAIVFFASMGVLSFFCMLGALVLTTLAISWRHIMPRPLSTGIASLARHRRIAVLQAIAFAMGISAMAIVVLIRTDLVGTWQAQVPADAPNHFAINIESERLSQFQQFLQDQGIETAPVYPMINGRLQMINNIPIRQAIPDMAQGENVLRRGLNLTWTDELPDSNLLIDGKWMGAVSTPGDAALSVEESLMQRLGLEMGDRISFVIADQEVTGAITSVREVDWNTFQPNFYVILDPESMQDVMAPYMTSFFLSTGQSGVSRSLIKEFPAVTLIETSLILQQVQDIITQVSMAVEYVLVFVLLAGVVLLYATVQSSSAQRMHENALLRSFGASRRFLQRSTIGEFSLVGGIAAILSIVITEVAAWGIYTHALGIPWQPNILTWVTLMPLAVIFTTAAGLWATRTILNKSPVSLLRDGT</sequence>
<keyword evidence="3 6" id="KW-0812">Transmembrane</keyword>
<feature type="transmembrane region" description="Helical" evidence="6">
    <location>
        <begin position="470"/>
        <end position="491"/>
    </location>
</feature>
<evidence type="ECO:0000256" key="5">
    <source>
        <dbReference type="ARBA" id="ARBA00023136"/>
    </source>
</evidence>
<dbReference type="RefSeq" id="WP_183728466.1">
    <property type="nucleotide sequence ID" value="NZ_JACHID010000001.1"/>
</dbReference>
<keyword evidence="9" id="KW-1185">Reference proteome</keyword>
<dbReference type="PANTHER" id="PTHR30287:SF1">
    <property type="entry name" value="INNER MEMBRANE PROTEIN"/>
    <property type="match status" value="1"/>
</dbReference>
<keyword evidence="4 6" id="KW-1133">Transmembrane helix</keyword>
<feature type="transmembrane region" description="Helical" evidence="6">
    <location>
        <begin position="21"/>
        <end position="43"/>
    </location>
</feature>
<feature type="transmembrane region" description="Helical" evidence="6">
    <location>
        <begin position="419"/>
        <end position="449"/>
    </location>
</feature>
<feature type="transmembrane region" description="Helical" evidence="6">
    <location>
        <begin position="710"/>
        <end position="730"/>
    </location>
</feature>
<accession>A0A7W7Y2I1</accession>
<comment type="caution">
    <text evidence="8">The sequence shown here is derived from an EMBL/GenBank/DDBJ whole genome shotgun (WGS) entry which is preliminary data.</text>
</comment>
<name>A0A7W7Y2I1_9BACT</name>
<dbReference type="Pfam" id="PF02687">
    <property type="entry name" value="FtsX"/>
    <property type="match status" value="2"/>
</dbReference>
<proteinExistence type="predicted"/>
<feature type="transmembrane region" description="Helical" evidence="6">
    <location>
        <begin position="307"/>
        <end position="331"/>
    </location>
</feature>
<evidence type="ECO:0000259" key="7">
    <source>
        <dbReference type="Pfam" id="PF02687"/>
    </source>
</evidence>
<feature type="transmembrane region" description="Helical" evidence="6">
    <location>
        <begin position="762"/>
        <end position="785"/>
    </location>
</feature>
<reference evidence="8 9" key="1">
    <citation type="submission" date="2020-08" db="EMBL/GenBank/DDBJ databases">
        <title>Genomic Encyclopedia of Type Strains, Phase IV (KMG-IV): sequencing the most valuable type-strain genomes for metagenomic binning, comparative biology and taxonomic classification.</title>
        <authorList>
            <person name="Goeker M."/>
        </authorList>
    </citation>
    <scope>NUCLEOTIDE SEQUENCE [LARGE SCALE GENOMIC DNA]</scope>
    <source>
        <strain evidence="8 9">DSM 22071</strain>
    </source>
</reference>
<keyword evidence="5 6" id="KW-0472">Membrane</keyword>
<feature type="domain" description="ABC3 transporter permease C-terminal" evidence="7">
    <location>
        <begin position="264"/>
        <end position="381"/>
    </location>
</feature>
<feature type="transmembrane region" description="Helical" evidence="6">
    <location>
        <begin position="394"/>
        <end position="413"/>
    </location>
</feature>
<feature type="transmembrane region" description="Helical" evidence="6">
    <location>
        <begin position="260"/>
        <end position="280"/>
    </location>
</feature>
<keyword evidence="2" id="KW-1003">Cell membrane</keyword>
<dbReference type="InterPro" id="IPR038766">
    <property type="entry name" value="Membrane_comp_ABC_pdt"/>
</dbReference>
<evidence type="ECO:0000256" key="2">
    <source>
        <dbReference type="ARBA" id="ARBA00022475"/>
    </source>
</evidence>
<dbReference type="Proteomes" id="UP000528322">
    <property type="component" value="Unassembled WGS sequence"/>
</dbReference>
<evidence type="ECO:0000256" key="6">
    <source>
        <dbReference type="SAM" id="Phobius"/>
    </source>
</evidence>
<evidence type="ECO:0000313" key="9">
    <source>
        <dbReference type="Proteomes" id="UP000528322"/>
    </source>
</evidence>
<comment type="subcellular location">
    <subcellularLocation>
        <location evidence="1">Cell membrane</location>
        <topology evidence="1">Multi-pass membrane protein</topology>
    </subcellularLocation>
</comment>
<dbReference type="EMBL" id="JACHID010000001">
    <property type="protein sequence ID" value="MBB5020876.1"/>
    <property type="molecule type" value="Genomic_DNA"/>
</dbReference>
<evidence type="ECO:0000313" key="8">
    <source>
        <dbReference type="EMBL" id="MBB5020876.1"/>
    </source>
</evidence>
<dbReference type="AlphaFoldDB" id="A0A7W7Y2I1"/>
<dbReference type="GO" id="GO:0005886">
    <property type="term" value="C:plasma membrane"/>
    <property type="evidence" value="ECO:0007669"/>
    <property type="project" value="UniProtKB-SubCell"/>
</dbReference>
<dbReference type="PANTHER" id="PTHR30287">
    <property type="entry name" value="MEMBRANE COMPONENT OF PREDICTED ABC SUPERFAMILY METABOLITE UPTAKE TRANSPORTER"/>
    <property type="match status" value="1"/>
</dbReference>
<feature type="transmembrane region" description="Helical" evidence="6">
    <location>
        <begin position="351"/>
        <end position="374"/>
    </location>
</feature>
<protein>
    <submittedName>
        <fullName evidence="8">Putative ABC transport system permease protein</fullName>
    </submittedName>
</protein>
<organism evidence="8 9">
    <name type="scientific">Desulfurispira natronophila</name>
    <dbReference type="NCBI Taxonomy" id="682562"/>
    <lineage>
        <taxon>Bacteria</taxon>
        <taxon>Pseudomonadati</taxon>
        <taxon>Chrysiogenota</taxon>
        <taxon>Chrysiogenia</taxon>
        <taxon>Chrysiogenales</taxon>
        <taxon>Chrysiogenaceae</taxon>
        <taxon>Desulfurispira</taxon>
    </lineage>
</organism>
<dbReference type="InterPro" id="IPR003838">
    <property type="entry name" value="ABC3_permease_C"/>
</dbReference>
<evidence type="ECO:0000256" key="1">
    <source>
        <dbReference type="ARBA" id="ARBA00004651"/>
    </source>
</evidence>
<feature type="domain" description="ABC3 transporter permease C-terminal" evidence="7">
    <location>
        <begin position="714"/>
        <end position="827"/>
    </location>
</feature>
<evidence type="ECO:0000256" key="3">
    <source>
        <dbReference type="ARBA" id="ARBA00022692"/>
    </source>
</evidence>
<feature type="transmembrane region" description="Helical" evidence="6">
    <location>
        <begin position="797"/>
        <end position="818"/>
    </location>
</feature>